<dbReference type="InterPro" id="IPR038109">
    <property type="entry name" value="DNA_bind_recomb_sf"/>
</dbReference>
<protein>
    <submittedName>
        <fullName evidence="2">Serine recombinase</fullName>
    </submittedName>
</protein>
<reference evidence="2 3" key="1">
    <citation type="submission" date="2015-06" db="EMBL/GenBank/DDBJ databases">
        <title>Comparative genome analysis of nirS-carrying Bradyrhizobium sp. strains.</title>
        <authorList>
            <person name="Ishii S."/>
            <person name="Jang J."/>
            <person name="Nishizawa T."/>
            <person name="Senoo K."/>
        </authorList>
    </citation>
    <scope>NUCLEOTIDE SEQUENCE [LARGE SCALE GENOMIC DNA]</scope>
    <source>
        <strain evidence="2 3">TSA1</strain>
    </source>
</reference>
<organism evidence="2 3">
    <name type="scientific">Bradyrhizobium nitroreducens</name>
    <dbReference type="NCBI Taxonomy" id="709803"/>
    <lineage>
        <taxon>Bacteria</taxon>
        <taxon>Pseudomonadati</taxon>
        <taxon>Pseudomonadota</taxon>
        <taxon>Alphaproteobacteria</taxon>
        <taxon>Hyphomicrobiales</taxon>
        <taxon>Nitrobacteraceae</taxon>
        <taxon>Bradyrhizobium</taxon>
    </lineage>
</organism>
<evidence type="ECO:0000313" key="3">
    <source>
        <dbReference type="Proteomes" id="UP000228930"/>
    </source>
</evidence>
<dbReference type="Gene3D" id="3.40.50.1390">
    <property type="entry name" value="Resolvase, N-terminal catalytic domain"/>
    <property type="match status" value="1"/>
</dbReference>
<comment type="caution">
    <text evidence="2">The sequence shown here is derived from an EMBL/GenBank/DDBJ whole genome shotgun (WGS) entry which is preliminary data.</text>
</comment>
<dbReference type="SMART" id="SM00857">
    <property type="entry name" value="Resolvase"/>
    <property type="match status" value="1"/>
</dbReference>
<dbReference type="InterPro" id="IPR006119">
    <property type="entry name" value="Resolv_N"/>
</dbReference>
<dbReference type="Gene3D" id="3.90.1750.20">
    <property type="entry name" value="Putative Large Serine Recombinase, Chain B, Domain 2"/>
    <property type="match status" value="1"/>
</dbReference>
<gene>
    <name evidence="2" type="ORF">TSA1_15890</name>
</gene>
<dbReference type="Pfam" id="PF07508">
    <property type="entry name" value="Recombinase"/>
    <property type="match status" value="1"/>
</dbReference>
<dbReference type="InterPro" id="IPR011109">
    <property type="entry name" value="DNA_bind_recombinase_dom"/>
</dbReference>
<dbReference type="FunFam" id="3.40.50.1390:FF:000008">
    <property type="entry name" value="DNA recombinase"/>
    <property type="match status" value="1"/>
</dbReference>
<dbReference type="InterPro" id="IPR036162">
    <property type="entry name" value="Resolvase-like_N_sf"/>
</dbReference>
<dbReference type="Proteomes" id="UP000228930">
    <property type="component" value="Unassembled WGS sequence"/>
</dbReference>
<dbReference type="InterPro" id="IPR050639">
    <property type="entry name" value="SSR_resolvase"/>
</dbReference>
<dbReference type="Pfam" id="PF00239">
    <property type="entry name" value="Resolvase"/>
    <property type="match status" value="1"/>
</dbReference>
<evidence type="ECO:0000313" key="2">
    <source>
        <dbReference type="EMBL" id="PIT02075.1"/>
    </source>
</evidence>
<dbReference type="PANTHER" id="PTHR30461">
    <property type="entry name" value="DNA-INVERTASE FROM LAMBDOID PROPHAGE"/>
    <property type="match status" value="1"/>
</dbReference>
<dbReference type="GO" id="GO:0003677">
    <property type="term" value="F:DNA binding"/>
    <property type="evidence" value="ECO:0007669"/>
    <property type="project" value="InterPro"/>
</dbReference>
<sequence length="521" mass="59382">MPEQRALVARRGSLPQTQKAQRAAQYVRMSTDYQKYSIENQAVVIAAYAQLHGLSIVRTYRDEGESGLLIKNRMGLTQLIADVSSDQIDFGNILVFDVSRWGRFQDADESAHYEFICKKAGVKVAYCAEQFDNDGSLLSNILKNIKRVMAAEYSRELSAKVFAGTSRLARIGFKMGGSAGFGLERFLVDDHDQVKGVLKPGERKCLATDRVKLRPGPTEQTAIIKRIFDDFVGGKSQWKIAKELNQEGVATHNGRLWSNKLVGAILKNEAFIGNYVYNRSTEKLGTKRRHNPKEHWIRSEGCITPIIDKAAFIRANKIMDEWHVKISEDEMLRRVRKVLLKKGKLSAKIINQAPTLPHSGTYYKHFGSLQNLYRLIDYRENNKHWTDLTAHQQWLDMNIGHAVQLRELLEKAGASVTIESSSGSLLVDEIVRVHFGLAKWRNYDGKVRWGMRHRVRWHSGWIAAIRMGENNASILDYLLLRVPPPGGPHLWLSEETLRARKIERFKTFSALAKSLIRRVCR</sequence>
<name>A0A2M6UBW6_9BRAD</name>
<evidence type="ECO:0000259" key="1">
    <source>
        <dbReference type="SMART" id="SM00857"/>
    </source>
</evidence>
<proteinExistence type="predicted"/>
<dbReference type="PANTHER" id="PTHR30461:SF23">
    <property type="entry name" value="DNA RECOMBINASE-RELATED"/>
    <property type="match status" value="1"/>
</dbReference>
<feature type="domain" description="Resolvase/invertase-type recombinase catalytic" evidence="1">
    <location>
        <begin position="23"/>
        <end position="174"/>
    </location>
</feature>
<dbReference type="SUPFAM" id="SSF53041">
    <property type="entry name" value="Resolvase-like"/>
    <property type="match status" value="1"/>
</dbReference>
<dbReference type="CDD" id="cd00338">
    <property type="entry name" value="Ser_Recombinase"/>
    <property type="match status" value="1"/>
</dbReference>
<dbReference type="GO" id="GO:0000150">
    <property type="term" value="F:DNA strand exchange activity"/>
    <property type="evidence" value="ECO:0007669"/>
    <property type="project" value="InterPro"/>
</dbReference>
<keyword evidence="3" id="KW-1185">Reference proteome</keyword>
<accession>A0A2M6UBW6</accession>
<dbReference type="EMBL" id="LFJC01000003">
    <property type="protein sequence ID" value="PIT02075.1"/>
    <property type="molecule type" value="Genomic_DNA"/>
</dbReference>
<dbReference type="AlphaFoldDB" id="A0A2M6UBW6"/>